<protein>
    <submittedName>
        <fullName evidence="9">Cytochrome C553</fullName>
    </submittedName>
</protein>
<evidence type="ECO:0000259" key="8">
    <source>
        <dbReference type="PROSITE" id="PS51007"/>
    </source>
</evidence>
<evidence type="ECO:0000313" key="9">
    <source>
        <dbReference type="EMBL" id="AKJ27035.1"/>
    </source>
</evidence>
<keyword evidence="4" id="KW-0249">Electron transport</keyword>
<dbReference type="SUPFAM" id="SSF46626">
    <property type="entry name" value="Cytochrome c"/>
    <property type="match status" value="1"/>
</dbReference>
<evidence type="ECO:0000256" key="4">
    <source>
        <dbReference type="ARBA" id="ARBA00022982"/>
    </source>
</evidence>
<dbReference type="GO" id="GO:0046872">
    <property type="term" value="F:metal ion binding"/>
    <property type="evidence" value="ECO:0007669"/>
    <property type="project" value="UniProtKB-KW"/>
</dbReference>
<evidence type="ECO:0000256" key="1">
    <source>
        <dbReference type="ARBA" id="ARBA00022448"/>
    </source>
</evidence>
<proteinExistence type="predicted"/>
<dbReference type="OrthoDB" id="8526831at2"/>
<accession>A0A0G3BKG1</accession>
<dbReference type="EMBL" id="CP011371">
    <property type="protein sequence ID" value="AKJ27035.1"/>
    <property type="molecule type" value="Genomic_DNA"/>
</dbReference>
<keyword evidence="3 6" id="KW-0479">Metal-binding</keyword>
<dbReference type="KEGG" id="pbh:AAW51_0344"/>
<feature type="domain" description="Cytochrome c" evidence="8">
    <location>
        <begin position="27"/>
        <end position="109"/>
    </location>
</feature>
<evidence type="ECO:0000256" key="7">
    <source>
        <dbReference type="SAM" id="SignalP"/>
    </source>
</evidence>
<dbReference type="Pfam" id="PF00034">
    <property type="entry name" value="Cytochrom_C"/>
    <property type="match status" value="1"/>
</dbReference>
<evidence type="ECO:0000256" key="3">
    <source>
        <dbReference type="ARBA" id="ARBA00022723"/>
    </source>
</evidence>
<dbReference type="PANTHER" id="PTHR33751:SF9">
    <property type="entry name" value="CYTOCHROME C4"/>
    <property type="match status" value="1"/>
</dbReference>
<organism evidence="9 10">
    <name type="scientific">Caldimonas brevitalea</name>
    <dbReference type="NCBI Taxonomy" id="413882"/>
    <lineage>
        <taxon>Bacteria</taxon>
        <taxon>Pseudomonadati</taxon>
        <taxon>Pseudomonadota</taxon>
        <taxon>Betaproteobacteria</taxon>
        <taxon>Burkholderiales</taxon>
        <taxon>Sphaerotilaceae</taxon>
        <taxon>Caldimonas</taxon>
    </lineage>
</organism>
<dbReference type="PANTHER" id="PTHR33751">
    <property type="entry name" value="CBB3-TYPE CYTOCHROME C OXIDASE SUBUNIT FIXP"/>
    <property type="match status" value="1"/>
</dbReference>
<evidence type="ECO:0000313" key="10">
    <source>
        <dbReference type="Proteomes" id="UP000035352"/>
    </source>
</evidence>
<dbReference type="Gene3D" id="1.10.760.10">
    <property type="entry name" value="Cytochrome c-like domain"/>
    <property type="match status" value="1"/>
</dbReference>
<gene>
    <name evidence="9" type="ORF">AAW51_0344</name>
</gene>
<keyword evidence="7" id="KW-0732">Signal</keyword>
<sequence length="110" mass="11405">MRKQVFTTAIGALALLAAGAASAQGSGDPQAQLQVRSLAATCANCHGTDGRTVPGSSVPPLAGMPADYLSEQMRAFKSGQRPATVMHQLAKGYNDQQIAQIAAYFAAQKK</sequence>
<keyword evidence="2 6" id="KW-0349">Heme</keyword>
<reference evidence="9 10" key="1">
    <citation type="submission" date="2015-05" db="EMBL/GenBank/DDBJ databases">
        <authorList>
            <person name="Tang B."/>
            <person name="Yu Y."/>
        </authorList>
    </citation>
    <scope>NUCLEOTIDE SEQUENCE [LARGE SCALE GENOMIC DNA]</scope>
    <source>
        <strain evidence="9 10">DSM 7029</strain>
    </source>
</reference>
<keyword evidence="5 6" id="KW-0408">Iron</keyword>
<dbReference type="InterPro" id="IPR050597">
    <property type="entry name" value="Cytochrome_c_Oxidase_Subunit"/>
</dbReference>
<dbReference type="PROSITE" id="PS51007">
    <property type="entry name" value="CYTC"/>
    <property type="match status" value="1"/>
</dbReference>
<dbReference type="InterPro" id="IPR036909">
    <property type="entry name" value="Cyt_c-like_dom_sf"/>
</dbReference>
<dbReference type="PATRIC" id="fig|413882.6.peg.357"/>
<keyword evidence="10" id="KW-1185">Reference proteome</keyword>
<dbReference type="GO" id="GO:0020037">
    <property type="term" value="F:heme binding"/>
    <property type="evidence" value="ECO:0007669"/>
    <property type="project" value="InterPro"/>
</dbReference>
<dbReference type="AlphaFoldDB" id="A0A0G3BKG1"/>
<evidence type="ECO:0000256" key="5">
    <source>
        <dbReference type="ARBA" id="ARBA00023004"/>
    </source>
</evidence>
<keyword evidence="1" id="KW-0813">Transport</keyword>
<feature type="signal peptide" evidence="7">
    <location>
        <begin position="1"/>
        <end position="23"/>
    </location>
</feature>
<dbReference type="InterPro" id="IPR009056">
    <property type="entry name" value="Cyt_c-like_dom"/>
</dbReference>
<evidence type="ECO:0000256" key="6">
    <source>
        <dbReference type="PROSITE-ProRule" id="PRU00433"/>
    </source>
</evidence>
<dbReference type="RefSeq" id="WP_047193241.1">
    <property type="nucleotide sequence ID" value="NZ_CP011371.1"/>
</dbReference>
<evidence type="ECO:0000256" key="2">
    <source>
        <dbReference type="ARBA" id="ARBA00022617"/>
    </source>
</evidence>
<name>A0A0G3BKG1_9BURK</name>
<dbReference type="STRING" id="413882.AAW51_0344"/>
<feature type="chain" id="PRO_5002551602" evidence="7">
    <location>
        <begin position="24"/>
        <end position="110"/>
    </location>
</feature>
<dbReference type="GO" id="GO:0009055">
    <property type="term" value="F:electron transfer activity"/>
    <property type="evidence" value="ECO:0007669"/>
    <property type="project" value="InterPro"/>
</dbReference>
<dbReference type="Proteomes" id="UP000035352">
    <property type="component" value="Chromosome"/>
</dbReference>